<keyword evidence="1" id="KW-1133">Transmembrane helix</keyword>
<organism evidence="2 3">
    <name type="scientific">Saprospira grandis (strain Lewin)</name>
    <dbReference type="NCBI Taxonomy" id="984262"/>
    <lineage>
        <taxon>Bacteria</taxon>
        <taxon>Pseudomonadati</taxon>
        <taxon>Bacteroidota</taxon>
        <taxon>Saprospiria</taxon>
        <taxon>Saprospirales</taxon>
        <taxon>Saprospiraceae</taxon>
        <taxon>Saprospira</taxon>
    </lineage>
</organism>
<keyword evidence="1" id="KW-0472">Membrane</keyword>
<evidence type="ECO:0000256" key="1">
    <source>
        <dbReference type="SAM" id="Phobius"/>
    </source>
</evidence>
<evidence type="ECO:0000313" key="3">
    <source>
        <dbReference type="Proteomes" id="UP000007519"/>
    </source>
</evidence>
<accession>H6L319</accession>
<feature type="transmembrane region" description="Helical" evidence="1">
    <location>
        <begin position="259"/>
        <end position="283"/>
    </location>
</feature>
<protein>
    <recommendedName>
        <fullName evidence="4">ABC3 transporter permease protein domain-containing protein</fullName>
    </recommendedName>
</protein>
<feature type="transmembrane region" description="Helical" evidence="1">
    <location>
        <begin position="21"/>
        <end position="40"/>
    </location>
</feature>
<keyword evidence="3" id="KW-1185">Reference proteome</keyword>
<dbReference type="HOGENOM" id="CLU_699595_0_0_10"/>
<feature type="transmembrane region" description="Helical" evidence="1">
    <location>
        <begin position="320"/>
        <end position="341"/>
    </location>
</feature>
<feature type="transmembrane region" description="Helical" evidence="1">
    <location>
        <begin position="353"/>
        <end position="372"/>
    </location>
</feature>
<dbReference type="RefSeq" id="WP_015691395.1">
    <property type="nucleotide sequence ID" value="NC_016940.1"/>
</dbReference>
<dbReference type="EMBL" id="CP002831">
    <property type="protein sequence ID" value="AFC23746.1"/>
    <property type="molecule type" value="Genomic_DNA"/>
</dbReference>
<sequence length="385" mass="43384">MKPLLQKLLWKSRSPWQVWGAAIGLFLGLFLLLFSLQIFWDVQTLANGASDENLLVLQKRVEGLSGEKSFSEEEIANIRAQGFCQDLAPVRSNRYELMARVPQLGFSTLLFCQSVPLDYVDIDSSDFQWSEGDPFVPVVLSNDYLSLYNYGFGPSQGLPKVSADMLGSFFFDFDIRGKNKRKTYKAKVVGLSRKFNSILVPASFLEASNQQFGYEQPKVSQLILQTDNPFQKSLANYLEEKSYELSRNSLIGGELKQGIFLLLAFLLFLATAIISLSVLVLLLNYRLLVSQAQSDILLLLQLGYRQEQIAKVLGQKLNLLLVYILLGVFAILLPLKFGLGYLLSQEGYAIGHWPHFTVLLSALFLALGILWLNRYMIRKAVQALP</sequence>
<gene>
    <name evidence="2" type="ordered locus">SGRA_1011</name>
</gene>
<keyword evidence="1" id="KW-0812">Transmembrane</keyword>
<dbReference type="KEGG" id="sgn:SGRA_1011"/>
<dbReference type="eggNOG" id="COG0577">
    <property type="taxonomic scope" value="Bacteria"/>
</dbReference>
<evidence type="ECO:0008006" key="4">
    <source>
        <dbReference type="Google" id="ProtNLM"/>
    </source>
</evidence>
<dbReference type="OrthoDB" id="1011751at2"/>
<evidence type="ECO:0000313" key="2">
    <source>
        <dbReference type="EMBL" id="AFC23746.1"/>
    </source>
</evidence>
<proteinExistence type="predicted"/>
<dbReference type="AlphaFoldDB" id="H6L319"/>
<dbReference type="Proteomes" id="UP000007519">
    <property type="component" value="Chromosome"/>
</dbReference>
<dbReference type="STRING" id="984262.SGRA_1011"/>
<reference evidence="2 3" key="1">
    <citation type="journal article" date="2012" name="Stand. Genomic Sci.">
        <title>Complete genome sequencing and analysis of Saprospira grandis str. Lewin, a predatory marine bacterium.</title>
        <authorList>
            <person name="Saw J.H."/>
            <person name="Yuryev A."/>
            <person name="Kanbe M."/>
            <person name="Hou S."/>
            <person name="Young A.G."/>
            <person name="Aizawa S."/>
            <person name="Alam M."/>
        </authorList>
    </citation>
    <scope>NUCLEOTIDE SEQUENCE [LARGE SCALE GENOMIC DNA]</scope>
    <source>
        <strain evidence="2 3">Lewin</strain>
    </source>
</reference>
<name>H6L319_SAPGL</name>